<evidence type="ECO:0000313" key="2">
    <source>
        <dbReference type="Proteomes" id="UP000772434"/>
    </source>
</evidence>
<dbReference type="AlphaFoldDB" id="A0A9P5PAM0"/>
<name>A0A9P5PAM0_9AGAR</name>
<keyword evidence="2" id="KW-1185">Reference proteome</keyword>
<dbReference type="EMBL" id="JADNRY010000249">
    <property type="protein sequence ID" value="KAF9060338.1"/>
    <property type="molecule type" value="Genomic_DNA"/>
</dbReference>
<protein>
    <submittedName>
        <fullName evidence="1">Uncharacterized protein</fullName>
    </submittedName>
</protein>
<comment type="caution">
    <text evidence="1">The sequence shown here is derived from an EMBL/GenBank/DDBJ whole genome shotgun (WGS) entry which is preliminary data.</text>
</comment>
<dbReference type="OrthoDB" id="2998174at2759"/>
<gene>
    <name evidence="1" type="ORF">BDP27DRAFT_1339827</name>
</gene>
<dbReference type="Proteomes" id="UP000772434">
    <property type="component" value="Unassembled WGS sequence"/>
</dbReference>
<reference evidence="1" key="1">
    <citation type="submission" date="2020-11" db="EMBL/GenBank/DDBJ databases">
        <authorList>
            <consortium name="DOE Joint Genome Institute"/>
            <person name="Ahrendt S."/>
            <person name="Riley R."/>
            <person name="Andreopoulos W."/>
            <person name="Labutti K."/>
            <person name="Pangilinan J."/>
            <person name="Ruiz-Duenas F.J."/>
            <person name="Barrasa J.M."/>
            <person name="Sanchez-Garcia M."/>
            <person name="Camarero S."/>
            <person name="Miyauchi S."/>
            <person name="Serrano A."/>
            <person name="Linde D."/>
            <person name="Babiker R."/>
            <person name="Drula E."/>
            <person name="Ayuso-Fernandez I."/>
            <person name="Pacheco R."/>
            <person name="Padilla G."/>
            <person name="Ferreira P."/>
            <person name="Barriuso J."/>
            <person name="Kellner H."/>
            <person name="Castanera R."/>
            <person name="Alfaro M."/>
            <person name="Ramirez L."/>
            <person name="Pisabarro A.G."/>
            <person name="Kuo A."/>
            <person name="Tritt A."/>
            <person name="Lipzen A."/>
            <person name="He G."/>
            <person name="Yan M."/>
            <person name="Ng V."/>
            <person name="Cullen D."/>
            <person name="Martin F."/>
            <person name="Rosso M.-N."/>
            <person name="Henrissat B."/>
            <person name="Hibbett D."/>
            <person name="Martinez A.T."/>
            <person name="Grigoriev I.V."/>
        </authorList>
    </citation>
    <scope>NUCLEOTIDE SEQUENCE</scope>
    <source>
        <strain evidence="1">AH 40177</strain>
    </source>
</reference>
<sequence length="281" mass="31835">MSLASALFREIDYRYEPTTPWTTSQLSILEETAFTFVEKNHGKTDCHCNLPRRSLENDTVYNEIGSFAHHLFIGKAQPSATLDLYMNASRRYPLQQAAAVLPWINFIDGPELRASPMIWGYQDLVEQRETLPGATMRLTGIAEAYAVAIFKSTRRTGLAFVQVYIAALPISHSTLSEELAEQSFKDYNGSGASGEWTALDTVDFFCNEAREALQDRRDFEVADCERIVREKLDSRDMGLSDTDVTIALSARVQGWVYFMHLQSPRYKLDHVLRPEQFGAIS</sequence>
<proteinExistence type="predicted"/>
<organism evidence="1 2">
    <name type="scientific">Rhodocollybia butyracea</name>
    <dbReference type="NCBI Taxonomy" id="206335"/>
    <lineage>
        <taxon>Eukaryota</taxon>
        <taxon>Fungi</taxon>
        <taxon>Dikarya</taxon>
        <taxon>Basidiomycota</taxon>
        <taxon>Agaricomycotina</taxon>
        <taxon>Agaricomycetes</taxon>
        <taxon>Agaricomycetidae</taxon>
        <taxon>Agaricales</taxon>
        <taxon>Marasmiineae</taxon>
        <taxon>Omphalotaceae</taxon>
        <taxon>Rhodocollybia</taxon>
    </lineage>
</organism>
<accession>A0A9P5PAM0</accession>
<evidence type="ECO:0000313" key="1">
    <source>
        <dbReference type="EMBL" id="KAF9060338.1"/>
    </source>
</evidence>
<feature type="non-terminal residue" evidence="1">
    <location>
        <position position="281"/>
    </location>
</feature>